<accession>A0A1X2H163</accession>
<dbReference type="Pfam" id="PF00076">
    <property type="entry name" value="RRM_1"/>
    <property type="match status" value="1"/>
</dbReference>
<name>A0A1X2H163_SYNRA</name>
<dbReference type="EMBL" id="MCGN01000011">
    <property type="protein sequence ID" value="ORY91155.1"/>
    <property type="molecule type" value="Genomic_DNA"/>
</dbReference>
<dbReference type="CDD" id="cd00590">
    <property type="entry name" value="RRM_SF"/>
    <property type="match status" value="1"/>
</dbReference>
<evidence type="ECO:0008006" key="8">
    <source>
        <dbReference type="Google" id="ProtNLM"/>
    </source>
</evidence>
<dbReference type="SUPFAM" id="SSF54427">
    <property type="entry name" value="NTF2-like"/>
    <property type="match status" value="1"/>
</dbReference>
<feature type="compositionally biased region" description="Basic and acidic residues" evidence="3">
    <location>
        <begin position="238"/>
        <end position="254"/>
    </location>
</feature>
<feature type="compositionally biased region" description="Polar residues" evidence="3">
    <location>
        <begin position="304"/>
        <end position="329"/>
    </location>
</feature>
<dbReference type="GO" id="GO:0016579">
    <property type="term" value="P:protein deubiquitination"/>
    <property type="evidence" value="ECO:0007669"/>
    <property type="project" value="TreeGrafter"/>
</dbReference>
<keyword evidence="7" id="KW-1185">Reference proteome</keyword>
<evidence type="ECO:0000259" key="4">
    <source>
        <dbReference type="PROSITE" id="PS50102"/>
    </source>
</evidence>
<proteinExistence type="predicted"/>
<evidence type="ECO:0000313" key="7">
    <source>
        <dbReference type="Proteomes" id="UP000242180"/>
    </source>
</evidence>
<dbReference type="PROSITE" id="PS50102">
    <property type="entry name" value="RRM"/>
    <property type="match status" value="1"/>
</dbReference>
<dbReference type="SUPFAM" id="SSF54928">
    <property type="entry name" value="RNA-binding domain, RBD"/>
    <property type="match status" value="1"/>
</dbReference>
<dbReference type="AlphaFoldDB" id="A0A1X2H163"/>
<feature type="compositionally biased region" description="Low complexity" evidence="3">
    <location>
        <begin position="291"/>
        <end position="303"/>
    </location>
</feature>
<dbReference type="Gene3D" id="3.30.70.330">
    <property type="match status" value="1"/>
</dbReference>
<dbReference type="FunFam" id="3.10.450.50:FF:000003">
    <property type="entry name" value="Nuclear transport factor 2 family protein"/>
    <property type="match status" value="1"/>
</dbReference>
<dbReference type="OrthoDB" id="339151at2759"/>
<dbReference type="InterPro" id="IPR002075">
    <property type="entry name" value="NTF2_dom"/>
</dbReference>
<evidence type="ECO:0000313" key="6">
    <source>
        <dbReference type="EMBL" id="ORY91155.1"/>
    </source>
</evidence>
<keyword evidence="1 2" id="KW-0694">RNA-binding</keyword>
<dbReference type="PANTHER" id="PTHR10693">
    <property type="entry name" value="RAS GTPASE-ACTIVATING PROTEIN-BINDING PROTEIN"/>
    <property type="match status" value="1"/>
</dbReference>
<protein>
    <recommendedName>
        <fullName evidence="8">NTF2 domain-containing protein</fullName>
    </recommendedName>
</protein>
<dbReference type="GO" id="GO:1990861">
    <property type="term" value="C:Ubp3-Bre5 deubiquitination complex"/>
    <property type="evidence" value="ECO:0007669"/>
    <property type="project" value="TreeGrafter"/>
</dbReference>
<feature type="region of interest" description="Disordered" evidence="3">
    <location>
        <begin position="1"/>
        <end position="21"/>
    </location>
</feature>
<evidence type="ECO:0000256" key="3">
    <source>
        <dbReference type="SAM" id="MobiDB-lite"/>
    </source>
</evidence>
<dbReference type="Pfam" id="PF02136">
    <property type="entry name" value="NTF2"/>
    <property type="match status" value="1"/>
</dbReference>
<dbReference type="GO" id="GO:0003729">
    <property type="term" value="F:mRNA binding"/>
    <property type="evidence" value="ECO:0007669"/>
    <property type="project" value="TreeGrafter"/>
</dbReference>
<dbReference type="CDD" id="cd00780">
    <property type="entry name" value="NTF2"/>
    <property type="match status" value="1"/>
</dbReference>
<feature type="compositionally biased region" description="Gly residues" evidence="3">
    <location>
        <begin position="506"/>
        <end position="516"/>
    </location>
</feature>
<gene>
    <name evidence="6" type="ORF">BCR43DRAFT_498596</name>
</gene>
<dbReference type="GO" id="GO:0005829">
    <property type="term" value="C:cytosol"/>
    <property type="evidence" value="ECO:0007669"/>
    <property type="project" value="TreeGrafter"/>
</dbReference>
<sequence>MTATVSQPIQAVEKVGNGTSPPAVTPAQMASQDVGLLFVREYYTFLNRKPSRLHAFYKDDSVFVRGHEGDPAHTCHGSEEIRQKIQELGFHDAKVLVTQVDSQPSANNGIIIQVVGEMSDAAAPPQKFCQTFFLAPQESGYYVLNDIFRFLKDEVNIDYYSCEEEEAKKQLQNEEDQRAFAKPYHIQTEPEQPPQPEPASTPLAHTVHQDLQPPQVHAPVQSEEIKQSVIEEPASETAVKETEVRETDKEDAKKKDKKKKKEKKEEEPSTQAEGVLANGKPEVEEEKKTKPVQQQHQQQQQQQKPKNTGPTTWANLAASDTNKWGSQVTEAKAAAALSPKPTAATIAPPQSPLPQQQQQQQQQQQVPPPPPPQSAKHQHHQQQHQHQQQQQHYHQRKEESTQIYVKSVAQHMTEDVLREAFSQFGQVKSLNIVHNRNCAFVEFATPSAVARALAQHRVSVGQQFVLAEERRPGGSRHHQYSRQQQQQQQGNRPFDRRFQQQQARAGRGGKASRGGK</sequence>
<dbReference type="STRING" id="13706.A0A1X2H163"/>
<dbReference type="InterPro" id="IPR035979">
    <property type="entry name" value="RBD_domain_sf"/>
</dbReference>
<dbReference type="PROSITE" id="PS50177">
    <property type="entry name" value="NTF2_DOMAIN"/>
    <property type="match status" value="1"/>
</dbReference>
<evidence type="ECO:0000259" key="5">
    <source>
        <dbReference type="PROSITE" id="PS50177"/>
    </source>
</evidence>
<dbReference type="Gene3D" id="3.10.450.50">
    <property type="match status" value="1"/>
</dbReference>
<dbReference type="InterPro" id="IPR000504">
    <property type="entry name" value="RRM_dom"/>
</dbReference>
<dbReference type="SMART" id="SM00360">
    <property type="entry name" value="RRM"/>
    <property type="match status" value="1"/>
</dbReference>
<dbReference type="Proteomes" id="UP000242180">
    <property type="component" value="Unassembled WGS sequence"/>
</dbReference>
<feature type="region of interest" description="Disordered" evidence="3">
    <location>
        <begin position="214"/>
        <end position="400"/>
    </location>
</feature>
<feature type="region of interest" description="Disordered" evidence="3">
    <location>
        <begin position="470"/>
        <end position="516"/>
    </location>
</feature>
<feature type="domain" description="NTF2" evidence="5">
    <location>
        <begin position="34"/>
        <end position="150"/>
    </location>
</feature>
<dbReference type="PANTHER" id="PTHR10693:SF20">
    <property type="entry name" value="AT27578P"/>
    <property type="match status" value="1"/>
</dbReference>
<dbReference type="InterPro" id="IPR012677">
    <property type="entry name" value="Nucleotide-bd_a/b_plait_sf"/>
</dbReference>
<dbReference type="InterPro" id="IPR039539">
    <property type="entry name" value="Ras_GTPase_bind_prot"/>
</dbReference>
<dbReference type="GO" id="GO:0034517">
    <property type="term" value="P:ribophagy"/>
    <property type="evidence" value="ECO:0007669"/>
    <property type="project" value="TreeGrafter"/>
</dbReference>
<dbReference type="GO" id="GO:1990904">
    <property type="term" value="C:ribonucleoprotein complex"/>
    <property type="evidence" value="ECO:0007669"/>
    <property type="project" value="TreeGrafter"/>
</dbReference>
<dbReference type="InterPro" id="IPR032710">
    <property type="entry name" value="NTF2-like_dom_sf"/>
</dbReference>
<organism evidence="6 7">
    <name type="scientific">Syncephalastrum racemosum</name>
    <name type="common">Filamentous fungus</name>
    <dbReference type="NCBI Taxonomy" id="13706"/>
    <lineage>
        <taxon>Eukaryota</taxon>
        <taxon>Fungi</taxon>
        <taxon>Fungi incertae sedis</taxon>
        <taxon>Mucoromycota</taxon>
        <taxon>Mucoromycotina</taxon>
        <taxon>Mucoromycetes</taxon>
        <taxon>Mucorales</taxon>
        <taxon>Syncephalastraceae</taxon>
        <taxon>Syncephalastrum</taxon>
    </lineage>
</organism>
<comment type="caution">
    <text evidence="6">The sequence shown here is derived from an EMBL/GenBank/DDBJ whole genome shotgun (WGS) entry which is preliminary data.</text>
</comment>
<feature type="compositionally biased region" description="Low complexity" evidence="3">
    <location>
        <begin position="331"/>
        <end position="345"/>
    </location>
</feature>
<dbReference type="FunCoup" id="A0A1X2H163">
    <property type="interactions" value="358"/>
</dbReference>
<reference evidence="6 7" key="1">
    <citation type="submission" date="2016-07" db="EMBL/GenBank/DDBJ databases">
        <title>Pervasive Adenine N6-methylation of Active Genes in Fungi.</title>
        <authorList>
            <consortium name="DOE Joint Genome Institute"/>
            <person name="Mondo S.J."/>
            <person name="Dannebaum R.O."/>
            <person name="Kuo R.C."/>
            <person name="Labutti K."/>
            <person name="Haridas S."/>
            <person name="Kuo A."/>
            <person name="Salamov A."/>
            <person name="Ahrendt S.R."/>
            <person name="Lipzen A."/>
            <person name="Sullivan W."/>
            <person name="Andreopoulos W.B."/>
            <person name="Clum A."/>
            <person name="Lindquist E."/>
            <person name="Daum C."/>
            <person name="Ramamoorthy G.K."/>
            <person name="Gryganskyi A."/>
            <person name="Culley D."/>
            <person name="Magnuson J.K."/>
            <person name="James T.Y."/>
            <person name="O'Malley M.A."/>
            <person name="Stajich J.E."/>
            <person name="Spatafora J.W."/>
            <person name="Visel A."/>
            <person name="Grigoriev I.V."/>
        </authorList>
    </citation>
    <scope>NUCLEOTIDE SEQUENCE [LARGE SCALE GENOMIC DNA]</scope>
    <source>
        <strain evidence="6 7">NRRL 2496</strain>
    </source>
</reference>
<evidence type="ECO:0000256" key="2">
    <source>
        <dbReference type="PROSITE-ProRule" id="PRU00176"/>
    </source>
</evidence>
<feature type="compositionally biased region" description="Low complexity" evidence="3">
    <location>
        <begin position="353"/>
        <end position="365"/>
    </location>
</feature>
<dbReference type="OMA" id="RCKGPQG"/>
<feature type="domain" description="RRM" evidence="4">
    <location>
        <begin position="401"/>
        <end position="471"/>
    </location>
</feature>
<evidence type="ECO:0000256" key="1">
    <source>
        <dbReference type="ARBA" id="ARBA00022884"/>
    </source>
</evidence>
<dbReference type="InterPro" id="IPR018222">
    <property type="entry name" value="Nuclear_transport_factor_2_euk"/>
</dbReference>
<dbReference type="InParanoid" id="A0A1X2H163"/>